<dbReference type="PRINTS" id="PR01161">
    <property type="entry name" value="TUBULIN"/>
</dbReference>
<accession>A0A067R6U0</accession>
<keyword evidence="2" id="KW-0493">Microtubule</keyword>
<proteinExistence type="inferred from homology"/>
<dbReference type="InParanoid" id="A0A067R6U0"/>
<gene>
    <name evidence="8" type="ORF">L798_12160</name>
</gene>
<dbReference type="GO" id="GO:0005525">
    <property type="term" value="F:GTP binding"/>
    <property type="evidence" value="ECO:0007669"/>
    <property type="project" value="UniProtKB-KW"/>
</dbReference>
<evidence type="ECO:0000313" key="9">
    <source>
        <dbReference type="Proteomes" id="UP000027135"/>
    </source>
</evidence>
<evidence type="ECO:0000256" key="5">
    <source>
        <dbReference type="ARBA" id="ARBA00023134"/>
    </source>
</evidence>
<feature type="domain" description="Tubulin/FtsZ GTPase" evidence="7">
    <location>
        <begin position="3"/>
        <end position="102"/>
    </location>
</feature>
<keyword evidence="3" id="KW-0547">Nucleotide-binding</keyword>
<evidence type="ECO:0000256" key="1">
    <source>
        <dbReference type="ARBA" id="ARBA00009636"/>
    </source>
</evidence>
<keyword evidence="5" id="KW-0342">GTP-binding</keyword>
<evidence type="ECO:0000259" key="7">
    <source>
        <dbReference type="Pfam" id="PF00091"/>
    </source>
</evidence>
<dbReference type="eggNOG" id="KOG1376">
    <property type="taxonomic scope" value="Eukaryota"/>
</dbReference>
<dbReference type="GO" id="GO:0005874">
    <property type="term" value="C:microtubule"/>
    <property type="evidence" value="ECO:0007669"/>
    <property type="project" value="UniProtKB-KW"/>
</dbReference>
<dbReference type="GO" id="GO:0007017">
    <property type="term" value="P:microtubule-based process"/>
    <property type="evidence" value="ECO:0007669"/>
    <property type="project" value="InterPro"/>
</dbReference>
<evidence type="ECO:0000313" key="8">
    <source>
        <dbReference type="EMBL" id="KDR14001.1"/>
    </source>
</evidence>
<keyword evidence="9" id="KW-1185">Reference proteome</keyword>
<dbReference type="InterPro" id="IPR036525">
    <property type="entry name" value="Tubulin/FtsZ_GTPase_sf"/>
</dbReference>
<evidence type="ECO:0000256" key="6">
    <source>
        <dbReference type="ARBA" id="ARBA00049117"/>
    </source>
</evidence>
<dbReference type="GO" id="GO:0016787">
    <property type="term" value="F:hydrolase activity"/>
    <property type="evidence" value="ECO:0007669"/>
    <property type="project" value="UniProtKB-KW"/>
</dbReference>
<dbReference type="PRINTS" id="PR01162">
    <property type="entry name" value="ALPHATUBULIN"/>
</dbReference>
<dbReference type="PANTHER" id="PTHR11588">
    <property type="entry name" value="TUBULIN"/>
    <property type="match status" value="1"/>
</dbReference>
<dbReference type="STRING" id="136037.A0A067R6U0"/>
<protein>
    <submittedName>
        <fullName evidence="8">Tubulin alpha-3 chain</fullName>
    </submittedName>
</protein>
<evidence type="ECO:0000256" key="2">
    <source>
        <dbReference type="ARBA" id="ARBA00022701"/>
    </source>
</evidence>
<dbReference type="InterPro" id="IPR003008">
    <property type="entry name" value="Tubulin_FtsZ_GTPase"/>
</dbReference>
<dbReference type="InterPro" id="IPR000217">
    <property type="entry name" value="Tubulin"/>
</dbReference>
<comment type="similarity">
    <text evidence="1">Belongs to the tubulin family.</text>
</comment>
<dbReference type="EMBL" id="KK852906">
    <property type="protein sequence ID" value="KDR14001.1"/>
    <property type="molecule type" value="Genomic_DNA"/>
</dbReference>
<reference evidence="8 9" key="1">
    <citation type="journal article" date="2014" name="Nat. Commun.">
        <title>Molecular traces of alternative social organization in a termite genome.</title>
        <authorList>
            <person name="Terrapon N."/>
            <person name="Li C."/>
            <person name="Robertson H.M."/>
            <person name="Ji L."/>
            <person name="Meng X."/>
            <person name="Booth W."/>
            <person name="Chen Z."/>
            <person name="Childers C.P."/>
            <person name="Glastad K.M."/>
            <person name="Gokhale K."/>
            <person name="Gowin J."/>
            <person name="Gronenberg W."/>
            <person name="Hermansen R.A."/>
            <person name="Hu H."/>
            <person name="Hunt B.G."/>
            <person name="Huylmans A.K."/>
            <person name="Khalil S.M."/>
            <person name="Mitchell R.D."/>
            <person name="Munoz-Torres M.C."/>
            <person name="Mustard J.A."/>
            <person name="Pan H."/>
            <person name="Reese J.T."/>
            <person name="Scharf M.E."/>
            <person name="Sun F."/>
            <person name="Vogel H."/>
            <person name="Xiao J."/>
            <person name="Yang W."/>
            <person name="Yang Z."/>
            <person name="Yang Z."/>
            <person name="Zhou J."/>
            <person name="Zhu J."/>
            <person name="Brent C.S."/>
            <person name="Elsik C.G."/>
            <person name="Goodisman M.A."/>
            <person name="Liberles D.A."/>
            <person name="Roe R.M."/>
            <person name="Vargo E.L."/>
            <person name="Vilcinskas A."/>
            <person name="Wang J."/>
            <person name="Bornberg-Bauer E."/>
            <person name="Korb J."/>
            <person name="Zhang G."/>
            <person name="Liebig J."/>
        </authorList>
    </citation>
    <scope>NUCLEOTIDE SEQUENCE [LARGE SCALE GENOMIC DNA]</scope>
    <source>
        <tissue evidence="8">Whole organism</tissue>
    </source>
</reference>
<keyword evidence="4" id="KW-0378">Hydrolase</keyword>
<organism evidence="8 9">
    <name type="scientific">Zootermopsis nevadensis</name>
    <name type="common">Dampwood termite</name>
    <dbReference type="NCBI Taxonomy" id="136037"/>
    <lineage>
        <taxon>Eukaryota</taxon>
        <taxon>Metazoa</taxon>
        <taxon>Ecdysozoa</taxon>
        <taxon>Arthropoda</taxon>
        <taxon>Hexapoda</taxon>
        <taxon>Insecta</taxon>
        <taxon>Pterygota</taxon>
        <taxon>Neoptera</taxon>
        <taxon>Polyneoptera</taxon>
        <taxon>Dictyoptera</taxon>
        <taxon>Blattodea</taxon>
        <taxon>Blattoidea</taxon>
        <taxon>Termitoidae</taxon>
        <taxon>Termopsidae</taxon>
        <taxon>Zootermopsis</taxon>
    </lineage>
</organism>
<dbReference type="Gene3D" id="3.40.50.1440">
    <property type="entry name" value="Tubulin/FtsZ, GTPase domain"/>
    <property type="match status" value="1"/>
</dbReference>
<dbReference type="InterPro" id="IPR002452">
    <property type="entry name" value="Alpha_tubulin"/>
</dbReference>
<dbReference type="SUPFAM" id="SSF52490">
    <property type="entry name" value="Tubulin nucleotide-binding domain-like"/>
    <property type="match status" value="1"/>
</dbReference>
<dbReference type="Pfam" id="PF00091">
    <property type="entry name" value="Tubulin"/>
    <property type="match status" value="1"/>
</dbReference>
<comment type="catalytic activity">
    <reaction evidence="6">
        <text>GTP + H2O = GDP + phosphate + H(+)</text>
        <dbReference type="Rhea" id="RHEA:19669"/>
        <dbReference type="ChEBI" id="CHEBI:15377"/>
        <dbReference type="ChEBI" id="CHEBI:15378"/>
        <dbReference type="ChEBI" id="CHEBI:37565"/>
        <dbReference type="ChEBI" id="CHEBI:43474"/>
        <dbReference type="ChEBI" id="CHEBI:58189"/>
    </reaction>
    <physiologicalReaction direction="left-to-right" evidence="6">
        <dbReference type="Rhea" id="RHEA:19670"/>
    </physiologicalReaction>
</comment>
<evidence type="ECO:0000256" key="4">
    <source>
        <dbReference type="ARBA" id="ARBA00022801"/>
    </source>
</evidence>
<sequence length="165" mass="18485">MPECISIHIGQAGVQIGNGCWQLYCLEHGIQPDGQMPPDNIPEDDDNFNSFFRECYEKKYVPRAVFVDLDPTVVDSYNHKLKAVNVQSSVCTIVLGSGKAGNKTGCCETPDAVQVTVIRTCVILIIQRQENNHCVMKRIPLLLLLLMLWGETMSVWDWVCNGPFV</sequence>
<evidence type="ECO:0000256" key="3">
    <source>
        <dbReference type="ARBA" id="ARBA00022741"/>
    </source>
</evidence>
<dbReference type="AlphaFoldDB" id="A0A067R6U0"/>
<name>A0A067R6U0_ZOONE</name>
<dbReference type="GO" id="GO:0005200">
    <property type="term" value="F:structural constituent of cytoskeleton"/>
    <property type="evidence" value="ECO:0007669"/>
    <property type="project" value="InterPro"/>
</dbReference>
<dbReference type="Proteomes" id="UP000027135">
    <property type="component" value="Unassembled WGS sequence"/>
</dbReference>